<dbReference type="STRING" id="1806994.A0A507BZA7"/>
<gene>
    <name evidence="2" type="primary">BNA7</name>
    <name evidence="2" type="ORF">SmJEL517_g04640</name>
</gene>
<dbReference type="PANTHER" id="PTHR34861:SF10">
    <property type="entry name" value="CYCLASE"/>
    <property type="match status" value="1"/>
</dbReference>
<evidence type="ECO:0000256" key="1">
    <source>
        <dbReference type="ARBA" id="ARBA00007865"/>
    </source>
</evidence>
<dbReference type="Proteomes" id="UP000319731">
    <property type="component" value="Unassembled WGS sequence"/>
</dbReference>
<accession>A0A507BZA7</accession>
<evidence type="ECO:0000313" key="2">
    <source>
        <dbReference type="EMBL" id="TPX32199.1"/>
    </source>
</evidence>
<dbReference type="PANTHER" id="PTHR34861">
    <property type="match status" value="1"/>
</dbReference>
<dbReference type="SUPFAM" id="SSF102198">
    <property type="entry name" value="Putative cyclase"/>
    <property type="match status" value="1"/>
</dbReference>
<organism evidence="2 3">
    <name type="scientific">Synchytrium microbalum</name>
    <dbReference type="NCBI Taxonomy" id="1806994"/>
    <lineage>
        <taxon>Eukaryota</taxon>
        <taxon>Fungi</taxon>
        <taxon>Fungi incertae sedis</taxon>
        <taxon>Chytridiomycota</taxon>
        <taxon>Chytridiomycota incertae sedis</taxon>
        <taxon>Chytridiomycetes</taxon>
        <taxon>Synchytriales</taxon>
        <taxon>Synchytriaceae</taxon>
        <taxon>Synchytrium</taxon>
    </lineage>
</organism>
<protein>
    <submittedName>
        <fullName evidence="2">Arylformamidase</fullName>
    </submittedName>
</protein>
<evidence type="ECO:0000313" key="3">
    <source>
        <dbReference type="Proteomes" id="UP000319731"/>
    </source>
</evidence>
<dbReference type="GO" id="GO:0004061">
    <property type="term" value="F:arylformamidase activity"/>
    <property type="evidence" value="ECO:0007669"/>
    <property type="project" value="InterPro"/>
</dbReference>
<dbReference type="EMBL" id="QEAO01000033">
    <property type="protein sequence ID" value="TPX32199.1"/>
    <property type="molecule type" value="Genomic_DNA"/>
</dbReference>
<dbReference type="InterPro" id="IPR007325">
    <property type="entry name" value="KFase/CYL"/>
</dbReference>
<comment type="similarity">
    <text evidence="1">Belongs to the Cyclase 1 superfamily.</text>
</comment>
<dbReference type="OrthoDB" id="5396at2759"/>
<reference evidence="2 3" key="1">
    <citation type="journal article" date="2019" name="Sci. Rep.">
        <title>Comparative genomics of chytrid fungi reveal insights into the obligate biotrophic and pathogenic lifestyle of Synchytrium endobioticum.</title>
        <authorList>
            <person name="van de Vossenberg B.T.L.H."/>
            <person name="Warris S."/>
            <person name="Nguyen H.D.T."/>
            <person name="van Gent-Pelzer M.P.E."/>
            <person name="Joly D.L."/>
            <person name="van de Geest H.C."/>
            <person name="Bonants P.J.M."/>
            <person name="Smith D.S."/>
            <person name="Levesque C.A."/>
            <person name="van der Lee T.A.J."/>
        </authorList>
    </citation>
    <scope>NUCLEOTIDE SEQUENCE [LARGE SCALE GENOMIC DNA]</scope>
    <source>
        <strain evidence="2 3">JEL517</strain>
    </source>
</reference>
<comment type="caution">
    <text evidence="2">The sequence shown here is derived from an EMBL/GenBank/DDBJ whole genome shotgun (WGS) entry which is preliminary data.</text>
</comment>
<sequence length="322" mass="34724">MKPEQISDNAEATINEQAVKVRNWGRWGTNDVLGTLNFITPEKRRNAATLVKKGISISCAMEFNNRGPQTGLHGRTNPLHTMLLTGLDDQSKLLPHGVGFADDVISMPLQAGTQWDGLGHCFDHGHAFNGRPMGIVTSFGDQVTGIETARSQIVSRGVLLDVGRAYGDEHGELEDGFAIKPEHLNGTIAKQGNITVGTGDLVLVRTGQMSRCKRLKAWGGYAGGDAPGISFTSIPWLHEKEIAGIATDTWGFECRPNEMPDAFQPVHQIVIPNMGLFIGEIWDLDALADSCAEDNVYEFMLVAAPIPFTGAVGGPVNPIALK</sequence>
<dbReference type="GO" id="GO:0019441">
    <property type="term" value="P:L-tryptophan catabolic process to kynurenine"/>
    <property type="evidence" value="ECO:0007669"/>
    <property type="project" value="InterPro"/>
</dbReference>
<name>A0A507BZA7_9FUNG</name>
<dbReference type="Pfam" id="PF04199">
    <property type="entry name" value="Cyclase"/>
    <property type="match status" value="1"/>
</dbReference>
<dbReference type="InterPro" id="IPR037175">
    <property type="entry name" value="KFase_sf"/>
</dbReference>
<keyword evidence="3" id="KW-1185">Reference proteome</keyword>
<proteinExistence type="inferred from homology"/>
<dbReference type="GeneID" id="42005865"/>
<dbReference type="RefSeq" id="XP_031023449.1">
    <property type="nucleotide sequence ID" value="XM_031170568.1"/>
</dbReference>
<dbReference type="Gene3D" id="3.50.30.50">
    <property type="entry name" value="Putative cyclase"/>
    <property type="match status" value="1"/>
</dbReference>
<dbReference type="AlphaFoldDB" id="A0A507BZA7"/>